<feature type="transmembrane region" description="Helical" evidence="7">
    <location>
        <begin position="229"/>
        <end position="252"/>
    </location>
</feature>
<evidence type="ECO:0000259" key="8">
    <source>
        <dbReference type="Pfam" id="PF02687"/>
    </source>
</evidence>
<proteinExistence type="predicted"/>
<feature type="region of interest" description="Disordered" evidence="6">
    <location>
        <begin position="1"/>
        <end position="36"/>
    </location>
</feature>
<evidence type="ECO:0000256" key="5">
    <source>
        <dbReference type="ARBA" id="ARBA00023136"/>
    </source>
</evidence>
<feature type="transmembrane region" description="Helical" evidence="7">
    <location>
        <begin position="691"/>
        <end position="713"/>
    </location>
</feature>
<dbReference type="GeneID" id="66857588"/>
<dbReference type="InterPro" id="IPR038766">
    <property type="entry name" value="Membrane_comp_ABC_pdt"/>
</dbReference>
<dbReference type="PANTHER" id="PTHR30287:SF1">
    <property type="entry name" value="INNER MEMBRANE PROTEIN"/>
    <property type="match status" value="1"/>
</dbReference>
<feature type="transmembrane region" description="Helical" evidence="7">
    <location>
        <begin position="326"/>
        <end position="347"/>
    </location>
</feature>
<protein>
    <submittedName>
        <fullName evidence="9">FtsX-like permease family protein</fullName>
    </submittedName>
</protein>
<feature type="domain" description="ABC3 transporter permease C-terminal" evidence="8">
    <location>
        <begin position="695"/>
        <end position="806"/>
    </location>
</feature>
<keyword evidence="2" id="KW-1003">Cell membrane</keyword>
<feature type="transmembrane region" description="Helical" evidence="7">
    <location>
        <begin position="368"/>
        <end position="386"/>
    </location>
</feature>
<dbReference type="InterPro" id="IPR003838">
    <property type="entry name" value="ABC3_permease_C"/>
</dbReference>
<evidence type="ECO:0000313" key="9">
    <source>
        <dbReference type="EMBL" id="UNZ03314.1"/>
    </source>
</evidence>
<comment type="subcellular location">
    <subcellularLocation>
        <location evidence="1">Cell membrane</location>
        <topology evidence="1">Multi-pass membrane protein</topology>
    </subcellularLocation>
</comment>
<dbReference type="Pfam" id="PF02687">
    <property type="entry name" value="FtsX"/>
    <property type="match status" value="2"/>
</dbReference>
<feature type="region of interest" description="Disordered" evidence="6">
    <location>
        <begin position="130"/>
        <end position="150"/>
    </location>
</feature>
<feature type="domain" description="ABC3 transporter permease C-terminal" evidence="8">
    <location>
        <begin position="243"/>
        <end position="341"/>
    </location>
</feature>
<dbReference type="PANTHER" id="PTHR30287">
    <property type="entry name" value="MEMBRANE COMPONENT OF PREDICTED ABC SUPERFAMILY METABOLITE UPTAKE TRANSPORTER"/>
    <property type="match status" value="1"/>
</dbReference>
<keyword evidence="3 7" id="KW-0812">Transmembrane</keyword>
<dbReference type="Proteomes" id="UP000829494">
    <property type="component" value="Chromosome"/>
</dbReference>
<feature type="transmembrane region" description="Helical" evidence="7">
    <location>
        <begin position="780"/>
        <end position="804"/>
    </location>
</feature>
<evidence type="ECO:0000256" key="7">
    <source>
        <dbReference type="SAM" id="Phobius"/>
    </source>
</evidence>
<evidence type="ECO:0000256" key="6">
    <source>
        <dbReference type="SAM" id="MobiDB-lite"/>
    </source>
</evidence>
<feature type="transmembrane region" description="Helical" evidence="7">
    <location>
        <begin position="398"/>
        <end position="420"/>
    </location>
</feature>
<keyword evidence="10" id="KW-1185">Reference proteome</keyword>
<dbReference type="RefSeq" id="WP_003982740.1">
    <property type="nucleotide sequence ID" value="NZ_CP043497.1"/>
</dbReference>
<feature type="transmembrane region" description="Helical" evidence="7">
    <location>
        <begin position="745"/>
        <end position="768"/>
    </location>
</feature>
<reference evidence="9 10" key="1">
    <citation type="submission" date="2022-03" db="EMBL/GenBank/DDBJ databases">
        <title>Complete genome of Streptomyces rimosus ssp. rimosus R7 (=ATCC 10970).</title>
        <authorList>
            <person name="Beganovic S."/>
            <person name="Ruckert C."/>
            <person name="Busche T."/>
            <person name="Kalinowski J."/>
            <person name="Wittmann C."/>
        </authorList>
    </citation>
    <scope>NUCLEOTIDE SEQUENCE [LARGE SCALE GENOMIC DNA]</scope>
    <source>
        <strain evidence="9 10">R7</strain>
    </source>
</reference>
<evidence type="ECO:0000256" key="4">
    <source>
        <dbReference type="ARBA" id="ARBA00022989"/>
    </source>
</evidence>
<gene>
    <name evidence="9" type="ORF">SRIMR7_14250</name>
</gene>
<organism evidence="9 10">
    <name type="scientific">Streptomyces rimosus subsp. rimosus</name>
    <dbReference type="NCBI Taxonomy" id="132474"/>
    <lineage>
        <taxon>Bacteria</taxon>
        <taxon>Bacillati</taxon>
        <taxon>Actinomycetota</taxon>
        <taxon>Actinomycetes</taxon>
        <taxon>Kitasatosporales</taxon>
        <taxon>Streptomycetaceae</taxon>
        <taxon>Streptomyces</taxon>
    </lineage>
</organism>
<evidence type="ECO:0000256" key="2">
    <source>
        <dbReference type="ARBA" id="ARBA00022475"/>
    </source>
</evidence>
<keyword evidence="4 7" id="KW-1133">Transmembrane helix</keyword>
<dbReference type="EMBL" id="CP094298">
    <property type="protein sequence ID" value="UNZ03314.1"/>
    <property type="molecule type" value="Genomic_DNA"/>
</dbReference>
<evidence type="ECO:0000313" key="10">
    <source>
        <dbReference type="Proteomes" id="UP000829494"/>
    </source>
</evidence>
<evidence type="ECO:0000256" key="1">
    <source>
        <dbReference type="ARBA" id="ARBA00004651"/>
    </source>
</evidence>
<name>A0ABY3YZT3_STRRM</name>
<keyword evidence="5 7" id="KW-0472">Membrane</keyword>
<evidence type="ECO:0000256" key="3">
    <source>
        <dbReference type="ARBA" id="ARBA00022692"/>
    </source>
</evidence>
<feature type="transmembrane region" description="Helical" evidence="7">
    <location>
        <begin position="284"/>
        <end position="306"/>
    </location>
</feature>
<accession>A0ABY3YZT3</accession>
<sequence length="815" mass="86242">MTLLGPRTNGGPAGRGTPAREAAAPTLPAMPDSPPAGPAAWARDLMMGLRFAAGGGREGWIRTALTAVGVGLGVAVLFLGASVPSLLDSWHGREKARENLGQAQEPRAADTTLLYAHADTRYHHQNIRGRLVRPDGTHPPKPPGIAGLPRPGTMLVSPALKELLDSSGGKALRDRLPYRVVGTIGDEGLQGPAELTYLAGSSALTERSGAYRIDHFGLEFVQRPMRAPAVVLVIMTCVALLTPVMVFIGTSVRFGNERREQRLAALRLVGSDIRTTRRIAAGETLLGSLAGLVLGAGFFLGGRQLASVVTLWDINVFPSDIVPDPLLAVLIAVLVPAAAVLVTLFAQRGVTAEPLGVVRHRPPVRRRLWWRPLVPLAGAVLLATVSRDVGRVDTPLNTIRLATGATLLLLGVTALLPWLVDAVVRRLRGGPVPWQLATRRLQLNSGAATRAVAGITVAVAGAIAVHMTFTGMQAGFAESYARNGRPVVEMTGGTDGWPQIRRALAQLRGTEGVRTAGGTIESSVSAAGDRGRFMEGSDHRMADSVFATVGDCAELARIAEVGTCRDGDVFITSNLENRPFVKPGARLNLDPPEGVGPVRPPQLWTLPATARVVHAKADDDGLPTHGILITPSAVDTGRMHRPLMHLSVRYDPATPDAVEHIRTTAARIDPTLGVTALAENRHDGQYDSLRTGLFIGAVVTLLLIGAGLVISTVEQLYEHRRLLSALDAFGTRRTTLGWSVLWQTAIPVALGLLLAVGGGLALGTLLLLMIDSAVFVDWPVVAGMAGAGAAVILLVTVVSLPPLWRMMRPDGLRTE</sequence>